<dbReference type="PANTHER" id="PTHR30489:SF0">
    <property type="entry name" value="LIPOPROTEIN-RELEASING SYSTEM TRANSMEMBRANE PROTEIN LOLE"/>
    <property type="match status" value="1"/>
</dbReference>
<dbReference type="AlphaFoldDB" id="M7N440"/>
<feature type="domain" description="MacB-like periplasmic core" evidence="9">
    <location>
        <begin position="18"/>
        <end position="238"/>
    </location>
</feature>
<dbReference type="InterPro" id="IPR025857">
    <property type="entry name" value="MacB_PCD"/>
</dbReference>
<reference evidence="10 11" key="1">
    <citation type="journal article" date="2013" name="Genome Announc.">
        <title>Draft Genome Sequence of Cesiribacter andamanensis Strain AMV16T, Isolated from a Soil Sample from a Mud Volcano in the Andaman Islands, India.</title>
        <authorList>
            <person name="Shivaji S."/>
            <person name="Ara S."/>
            <person name="Begum Z."/>
            <person name="Srinivas T.N."/>
            <person name="Singh A."/>
            <person name="Kumar Pinnaka A."/>
        </authorList>
    </citation>
    <scope>NUCLEOTIDE SEQUENCE [LARGE SCALE GENOMIC DNA]</scope>
    <source>
        <strain evidence="10 11">AMV16</strain>
    </source>
</reference>
<dbReference type="Proteomes" id="UP000011910">
    <property type="component" value="Unassembled WGS sequence"/>
</dbReference>
<evidence type="ECO:0000313" key="11">
    <source>
        <dbReference type="Proteomes" id="UP000011910"/>
    </source>
</evidence>
<feature type="transmembrane region" description="Helical" evidence="7">
    <location>
        <begin position="310"/>
        <end position="340"/>
    </location>
</feature>
<evidence type="ECO:0000256" key="5">
    <source>
        <dbReference type="ARBA" id="ARBA00022989"/>
    </source>
</evidence>
<sequence>MLYPKIAWRNLWRNRRRTLITISSVVGAVLLAILMQSMQYGSYERMIHNVSGFFIGAMQVQQQDYWQEQTVDNSLPASEALQQQLAGLRNVAVVAPRLQTYALAAGREKSRAALVLGIDPEQEKGLMQPQNKLVAGSYFSGANEQAVLLGRGLAEYLGLQPGDSLVLLGGGYQGSSAAGKYLIKGLVSYGLPEINNNMLFLPLGSMQAFLAAPERLTAYAISVDKINRLPSTESEVREVLPAGLQVMSWSAMMPELVQAIEADAAGNIIMLAVLYMVVGFGILGTVLMMTAERRYEFGVLLSIGMPRATLALTVLLELLLIALIGVVIGALLAIPIVLYFHHNPLELSGAAAQAIEEMGWEAVVPFSTDPSLFLWQACIILALTLLLAFYPMLHIFRLNPVQSMRE</sequence>
<evidence type="ECO:0000259" key="8">
    <source>
        <dbReference type="Pfam" id="PF02687"/>
    </source>
</evidence>
<dbReference type="RefSeq" id="WP_009196260.1">
    <property type="nucleotide sequence ID" value="NZ_AODQ01000079.1"/>
</dbReference>
<dbReference type="STRING" id="1279009.ADICEAN_02873"/>
<accession>M7N440</accession>
<dbReference type="GO" id="GO:0044874">
    <property type="term" value="P:lipoprotein localization to outer membrane"/>
    <property type="evidence" value="ECO:0007669"/>
    <property type="project" value="TreeGrafter"/>
</dbReference>
<feature type="transmembrane region" description="Helical" evidence="7">
    <location>
        <begin position="20"/>
        <end position="38"/>
    </location>
</feature>
<keyword evidence="5 7" id="KW-1133">Transmembrane helix</keyword>
<evidence type="ECO:0000313" key="10">
    <source>
        <dbReference type="EMBL" id="EMR01981.1"/>
    </source>
</evidence>
<evidence type="ECO:0000256" key="2">
    <source>
        <dbReference type="ARBA" id="ARBA00005236"/>
    </source>
</evidence>
<organism evidence="10 11">
    <name type="scientific">Cesiribacter andamanensis AMV16</name>
    <dbReference type="NCBI Taxonomy" id="1279009"/>
    <lineage>
        <taxon>Bacteria</taxon>
        <taxon>Pseudomonadati</taxon>
        <taxon>Bacteroidota</taxon>
        <taxon>Cytophagia</taxon>
        <taxon>Cytophagales</taxon>
        <taxon>Cesiribacteraceae</taxon>
        <taxon>Cesiribacter</taxon>
    </lineage>
</organism>
<comment type="subcellular location">
    <subcellularLocation>
        <location evidence="1">Cell membrane</location>
        <topology evidence="1">Multi-pass membrane protein</topology>
    </subcellularLocation>
</comment>
<evidence type="ECO:0000259" key="9">
    <source>
        <dbReference type="Pfam" id="PF12704"/>
    </source>
</evidence>
<dbReference type="InterPro" id="IPR003838">
    <property type="entry name" value="ABC3_permease_C"/>
</dbReference>
<evidence type="ECO:0000256" key="7">
    <source>
        <dbReference type="SAM" id="Phobius"/>
    </source>
</evidence>
<feature type="transmembrane region" description="Helical" evidence="7">
    <location>
        <begin position="373"/>
        <end position="396"/>
    </location>
</feature>
<dbReference type="InterPro" id="IPR051447">
    <property type="entry name" value="Lipoprotein-release_system"/>
</dbReference>
<comment type="caution">
    <text evidence="10">The sequence shown here is derived from an EMBL/GenBank/DDBJ whole genome shotgun (WGS) entry which is preliminary data.</text>
</comment>
<feature type="domain" description="ABC3 transporter permease C-terminal" evidence="8">
    <location>
        <begin position="268"/>
        <end position="400"/>
    </location>
</feature>
<dbReference type="Pfam" id="PF12704">
    <property type="entry name" value="MacB_PCD"/>
    <property type="match status" value="1"/>
</dbReference>
<dbReference type="eggNOG" id="COG4591">
    <property type="taxonomic scope" value="Bacteria"/>
</dbReference>
<evidence type="ECO:0000256" key="4">
    <source>
        <dbReference type="ARBA" id="ARBA00022692"/>
    </source>
</evidence>
<name>M7N440_9BACT</name>
<comment type="similarity">
    <text evidence="2">Belongs to the ABC-4 integral membrane protein family. LolC/E subfamily.</text>
</comment>
<protein>
    <submittedName>
        <fullName evidence="10">Lipoprotein-releasing system transmembrane protein lolE</fullName>
    </submittedName>
</protein>
<keyword evidence="11" id="KW-1185">Reference proteome</keyword>
<keyword evidence="6 7" id="KW-0472">Membrane</keyword>
<evidence type="ECO:0000256" key="6">
    <source>
        <dbReference type="ARBA" id="ARBA00023136"/>
    </source>
</evidence>
<dbReference type="PANTHER" id="PTHR30489">
    <property type="entry name" value="LIPOPROTEIN-RELEASING SYSTEM TRANSMEMBRANE PROTEIN LOLE"/>
    <property type="match status" value="1"/>
</dbReference>
<gene>
    <name evidence="10" type="primary">lolE_3</name>
    <name evidence="10" type="ORF">ADICEAN_02873</name>
</gene>
<keyword evidence="3" id="KW-1003">Cell membrane</keyword>
<proteinExistence type="inferred from homology"/>
<feature type="transmembrane region" description="Helical" evidence="7">
    <location>
        <begin position="268"/>
        <end position="289"/>
    </location>
</feature>
<dbReference type="EMBL" id="AODQ01000079">
    <property type="protein sequence ID" value="EMR01981.1"/>
    <property type="molecule type" value="Genomic_DNA"/>
</dbReference>
<evidence type="ECO:0000256" key="1">
    <source>
        <dbReference type="ARBA" id="ARBA00004651"/>
    </source>
</evidence>
<dbReference type="Pfam" id="PF02687">
    <property type="entry name" value="FtsX"/>
    <property type="match status" value="1"/>
</dbReference>
<dbReference type="GO" id="GO:0098797">
    <property type="term" value="C:plasma membrane protein complex"/>
    <property type="evidence" value="ECO:0007669"/>
    <property type="project" value="TreeGrafter"/>
</dbReference>
<evidence type="ECO:0000256" key="3">
    <source>
        <dbReference type="ARBA" id="ARBA00022475"/>
    </source>
</evidence>
<keyword evidence="4 7" id="KW-0812">Transmembrane</keyword>
<keyword evidence="10" id="KW-0449">Lipoprotein</keyword>